<reference evidence="4" key="1">
    <citation type="submission" date="2017-02" db="UniProtKB">
        <authorList>
            <consortium name="WormBaseParasite"/>
        </authorList>
    </citation>
    <scope>IDENTIFICATION</scope>
</reference>
<gene>
    <name evidence="2" type="ORF">HPLM_LOCUS20572</name>
</gene>
<evidence type="ECO:0000313" key="2">
    <source>
        <dbReference type="EMBL" id="VDO84696.1"/>
    </source>
</evidence>
<dbReference type="AlphaFoldDB" id="A0A0N4X888"/>
<protein>
    <submittedName>
        <fullName evidence="4">Histidine kinase</fullName>
    </submittedName>
</protein>
<dbReference type="EMBL" id="UZAF01022352">
    <property type="protein sequence ID" value="VDO84696.1"/>
    <property type="molecule type" value="Genomic_DNA"/>
</dbReference>
<keyword evidence="3" id="KW-1185">Reference proteome</keyword>
<keyword evidence="1" id="KW-1133">Transmembrane helix</keyword>
<keyword evidence="1" id="KW-0472">Membrane</keyword>
<proteinExistence type="predicted"/>
<evidence type="ECO:0000256" key="1">
    <source>
        <dbReference type="SAM" id="Phobius"/>
    </source>
</evidence>
<reference evidence="2 3" key="2">
    <citation type="submission" date="2018-11" db="EMBL/GenBank/DDBJ databases">
        <authorList>
            <consortium name="Pathogen Informatics"/>
        </authorList>
    </citation>
    <scope>NUCLEOTIDE SEQUENCE [LARGE SCALE GENOMIC DNA]</scope>
    <source>
        <strain evidence="2 3">MHpl1</strain>
    </source>
</reference>
<organism evidence="4">
    <name type="scientific">Haemonchus placei</name>
    <name type="common">Barber's pole worm</name>
    <dbReference type="NCBI Taxonomy" id="6290"/>
    <lineage>
        <taxon>Eukaryota</taxon>
        <taxon>Metazoa</taxon>
        <taxon>Ecdysozoa</taxon>
        <taxon>Nematoda</taxon>
        <taxon>Chromadorea</taxon>
        <taxon>Rhabditida</taxon>
        <taxon>Rhabditina</taxon>
        <taxon>Rhabditomorpha</taxon>
        <taxon>Strongyloidea</taxon>
        <taxon>Trichostrongylidae</taxon>
        <taxon>Haemonchus</taxon>
    </lineage>
</organism>
<accession>A0A0N4X888</accession>
<sequence length="77" mass="9160">MKEFLKEKQTCHEVSARLISHIIIPYYILIMCTLLFVILRKESNRVSSFQAAIAEKQNEKEQQADTYFRSLRHQWGT</sequence>
<feature type="transmembrane region" description="Helical" evidence="1">
    <location>
        <begin position="18"/>
        <end position="39"/>
    </location>
</feature>
<evidence type="ECO:0000313" key="3">
    <source>
        <dbReference type="Proteomes" id="UP000268014"/>
    </source>
</evidence>
<name>A0A0N4X888_HAEPC</name>
<dbReference type="Proteomes" id="UP000268014">
    <property type="component" value="Unassembled WGS sequence"/>
</dbReference>
<keyword evidence="1" id="KW-0812">Transmembrane</keyword>
<dbReference type="WBParaSite" id="HPLM_0002058001-mRNA-1">
    <property type="protein sequence ID" value="HPLM_0002058001-mRNA-1"/>
    <property type="gene ID" value="HPLM_0002058001"/>
</dbReference>
<evidence type="ECO:0000313" key="4">
    <source>
        <dbReference type="WBParaSite" id="HPLM_0002058001-mRNA-1"/>
    </source>
</evidence>